<accession>A0A9D4VJQ7</accession>
<comment type="caution">
    <text evidence="2">The sequence shown here is derived from an EMBL/GenBank/DDBJ whole genome shotgun (WGS) entry which is preliminary data.</text>
</comment>
<evidence type="ECO:0000256" key="1">
    <source>
        <dbReference type="SAM" id="MobiDB-lite"/>
    </source>
</evidence>
<feature type="compositionally biased region" description="Gly residues" evidence="1">
    <location>
        <begin position="181"/>
        <end position="194"/>
    </location>
</feature>
<feature type="region of interest" description="Disordered" evidence="1">
    <location>
        <begin position="453"/>
        <end position="535"/>
    </location>
</feature>
<name>A0A9D4VJQ7_PEA</name>
<dbReference type="AlphaFoldDB" id="A0A9D4VJQ7"/>
<feature type="compositionally biased region" description="Basic and acidic residues" evidence="1">
    <location>
        <begin position="14"/>
        <end position="26"/>
    </location>
</feature>
<feature type="compositionally biased region" description="Basic and acidic residues" evidence="1">
    <location>
        <begin position="479"/>
        <end position="493"/>
    </location>
</feature>
<protein>
    <submittedName>
        <fullName evidence="2">Uncharacterized protein</fullName>
    </submittedName>
</protein>
<dbReference type="GO" id="GO:0003743">
    <property type="term" value="F:translation initiation factor activity"/>
    <property type="evidence" value="ECO:0007669"/>
    <property type="project" value="InterPro"/>
</dbReference>
<feature type="compositionally biased region" description="Basic and acidic residues" evidence="1">
    <location>
        <begin position="502"/>
        <end position="517"/>
    </location>
</feature>
<dbReference type="Pfam" id="PF06273">
    <property type="entry name" value="eIF-4B"/>
    <property type="match status" value="1"/>
</dbReference>
<dbReference type="Proteomes" id="UP001058974">
    <property type="component" value="Chromosome 7"/>
</dbReference>
<feature type="compositionally biased region" description="Polar residues" evidence="1">
    <location>
        <begin position="519"/>
        <end position="535"/>
    </location>
</feature>
<dbReference type="EMBL" id="JAMSHJ010000007">
    <property type="protein sequence ID" value="KAI5384572.1"/>
    <property type="molecule type" value="Genomic_DNA"/>
</dbReference>
<feature type="compositionally biased region" description="Basic and acidic residues" evidence="1">
    <location>
        <begin position="137"/>
        <end position="158"/>
    </location>
</feature>
<dbReference type="InterPro" id="IPR010433">
    <property type="entry name" value="EIF-4B_pln"/>
</dbReference>
<dbReference type="GO" id="GO:0003729">
    <property type="term" value="F:mRNA binding"/>
    <property type="evidence" value="ECO:0007669"/>
    <property type="project" value="TreeGrafter"/>
</dbReference>
<dbReference type="Gramene" id="Psat07G0154000-T1">
    <property type="protein sequence ID" value="KAI5384572.1"/>
    <property type="gene ID" value="KIW84_071540"/>
</dbReference>
<evidence type="ECO:0000313" key="2">
    <source>
        <dbReference type="EMBL" id="KAI5384572.1"/>
    </source>
</evidence>
<keyword evidence="3" id="KW-1185">Reference proteome</keyword>
<feature type="region of interest" description="Disordered" evidence="1">
    <location>
        <begin position="310"/>
        <end position="365"/>
    </location>
</feature>
<dbReference type="PANTHER" id="PTHR32091:SF20">
    <property type="entry name" value="EUKARYOTIC TRANSLATION INITIATION FACTOR 4B1"/>
    <property type="match status" value="1"/>
</dbReference>
<reference evidence="2 3" key="1">
    <citation type="journal article" date="2022" name="Nat. Genet.">
        <title>Improved pea reference genome and pan-genome highlight genomic features and evolutionary characteristics.</title>
        <authorList>
            <person name="Yang T."/>
            <person name="Liu R."/>
            <person name="Luo Y."/>
            <person name="Hu S."/>
            <person name="Wang D."/>
            <person name="Wang C."/>
            <person name="Pandey M.K."/>
            <person name="Ge S."/>
            <person name="Xu Q."/>
            <person name="Li N."/>
            <person name="Li G."/>
            <person name="Huang Y."/>
            <person name="Saxena R.K."/>
            <person name="Ji Y."/>
            <person name="Li M."/>
            <person name="Yan X."/>
            <person name="He Y."/>
            <person name="Liu Y."/>
            <person name="Wang X."/>
            <person name="Xiang C."/>
            <person name="Varshney R.K."/>
            <person name="Ding H."/>
            <person name="Gao S."/>
            <person name="Zong X."/>
        </authorList>
    </citation>
    <scope>NUCLEOTIDE SEQUENCE [LARGE SCALE GENOMIC DNA]</scope>
    <source>
        <strain evidence="2 3">cv. Zhongwan 6</strain>
    </source>
</reference>
<feature type="compositionally biased region" description="Basic and acidic residues" evidence="1">
    <location>
        <begin position="77"/>
        <end position="94"/>
    </location>
</feature>
<sequence length="535" mass="58452">MSKPWGNIGAWAADSERAEAEEREAAAEAATAGSANFPSLREAVTAKPKKNKKMSLSEFTGGGYASGGSAAAYPRLTPDEMLRLPTGPKERSAEEMQFNRLGGGFSSFDRSGRGRDRDGGSGDASWGAGRRSYGGFDDERRAPNSRVSDLDQHSRADEVDNWASVKKPLPSFDSGRQNRYSGGGGGGGGGGAFGGESKADGVDNWAVGKKALPVRSSDYRDSGMNPDRWSKGSAVEPDRWSKGSAVEPDRWSRGSPRDMEQQRPRLVLDPRKGDGSVNEAPAKTNKPNPFGAARPREEVLAEKGYDWKKLDSEIEAKKTSRPTSSHSSRPSSAQSNRSEGPDSALKPRPKVNPFGDAKPREVLLSERGKDWRKIDLELEHRAVDRLETIEEKLLKEEIDNLKKEIEKESSISSNKEVNDAVGGQTGTHAMLLEKEKELELLIRDLDDKVRFGQKAVERPGSSSGKTAGFPDRPLSRSGSFEDSRSVDFSDRPRSRGTGDMSRPTDDRRQFQGSKDRGWFSNSSDLNRSGSRLSLR</sequence>
<organism evidence="2 3">
    <name type="scientific">Pisum sativum</name>
    <name type="common">Garden pea</name>
    <name type="synonym">Lathyrus oleraceus</name>
    <dbReference type="NCBI Taxonomy" id="3888"/>
    <lineage>
        <taxon>Eukaryota</taxon>
        <taxon>Viridiplantae</taxon>
        <taxon>Streptophyta</taxon>
        <taxon>Embryophyta</taxon>
        <taxon>Tracheophyta</taxon>
        <taxon>Spermatophyta</taxon>
        <taxon>Magnoliopsida</taxon>
        <taxon>eudicotyledons</taxon>
        <taxon>Gunneridae</taxon>
        <taxon>Pentapetalae</taxon>
        <taxon>rosids</taxon>
        <taxon>fabids</taxon>
        <taxon>Fabales</taxon>
        <taxon>Fabaceae</taxon>
        <taxon>Papilionoideae</taxon>
        <taxon>50 kb inversion clade</taxon>
        <taxon>NPAAA clade</taxon>
        <taxon>Hologalegina</taxon>
        <taxon>IRL clade</taxon>
        <taxon>Fabeae</taxon>
        <taxon>Lathyrus</taxon>
    </lineage>
</organism>
<gene>
    <name evidence="2" type="ORF">KIW84_071540</name>
</gene>
<dbReference type="PANTHER" id="PTHR32091">
    <property type="entry name" value="EUKARYOTIC TRANSLATION INITIATION FACTOR 4B"/>
    <property type="match status" value="1"/>
</dbReference>
<feature type="compositionally biased region" description="Basic and acidic residues" evidence="1">
    <location>
        <begin position="110"/>
        <end position="120"/>
    </location>
</feature>
<feature type="compositionally biased region" description="Basic and acidic residues" evidence="1">
    <location>
        <begin position="236"/>
        <end position="274"/>
    </location>
</feature>
<evidence type="ECO:0000313" key="3">
    <source>
        <dbReference type="Proteomes" id="UP001058974"/>
    </source>
</evidence>
<feature type="compositionally biased region" description="Low complexity" evidence="1">
    <location>
        <begin position="321"/>
        <end position="338"/>
    </location>
</feature>
<proteinExistence type="predicted"/>
<feature type="region of interest" description="Disordered" evidence="1">
    <location>
        <begin position="1"/>
        <end position="297"/>
    </location>
</feature>